<organism evidence="8">
    <name type="scientific">uncultured Dysgonomonas sp</name>
    <dbReference type="NCBI Taxonomy" id="206096"/>
    <lineage>
        <taxon>Bacteria</taxon>
        <taxon>Pseudomonadati</taxon>
        <taxon>Bacteroidota</taxon>
        <taxon>Bacteroidia</taxon>
        <taxon>Bacteroidales</taxon>
        <taxon>Dysgonomonadaceae</taxon>
        <taxon>Dysgonomonas</taxon>
        <taxon>environmental samples</taxon>
    </lineage>
</organism>
<dbReference type="Pfam" id="PF00892">
    <property type="entry name" value="EamA"/>
    <property type="match status" value="2"/>
</dbReference>
<dbReference type="InterPro" id="IPR000620">
    <property type="entry name" value="EamA_dom"/>
</dbReference>
<evidence type="ECO:0000256" key="4">
    <source>
        <dbReference type="ARBA" id="ARBA00022989"/>
    </source>
</evidence>
<feature type="transmembrane region" description="Helical" evidence="6">
    <location>
        <begin position="98"/>
        <end position="119"/>
    </location>
</feature>
<dbReference type="GO" id="GO:0005886">
    <property type="term" value="C:plasma membrane"/>
    <property type="evidence" value="ECO:0007669"/>
    <property type="project" value="UniProtKB-SubCell"/>
</dbReference>
<feature type="transmembrane region" description="Helical" evidence="6">
    <location>
        <begin position="220"/>
        <end position="241"/>
    </location>
</feature>
<keyword evidence="3 6" id="KW-0812">Transmembrane</keyword>
<dbReference type="SUPFAM" id="SSF103481">
    <property type="entry name" value="Multidrug resistance efflux transporter EmrE"/>
    <property type="match status" value="2"/>
</dbReference>
<dbReference type="InterPro" id="IPR037185">
    <property type="entry name" value="EmrE-like"/>
</dbReference>
<feature type="transmembrane region" description="Helical" evidence="6">
    <location>
        <begin position="12"/>
        <end position="30"/>
    </location>
</feature>
<name>A0A212J2A6_9BACT</name>
<feature type="transmembrane region" description="Helical" evidence="6">
    <location>
        <begin position="36"/>
        <end position="58"/>
    </location>
</feature>
<feature type="transmembrane region" description="Helical" evidence="6">
    <location>
        <begin position="131"/>
        <end position="149"/>
    </location>
</feature>
<reference evidence="8" key="1">
    <citation type="submission" date="2016-04" db="EMBL/GenBank/DDBJ databases">
        <authorList>
            <person name="Evans L.H."/>
            <person name="Alamgir A."/>
            <person name="Owens N."/>
            <person name="Weber N.D."/>
            <person name="Virtaneva K."/>
            <person name="Barbian K."/>
            <person name="Babar A."/>
            <person name="Rosenke K."/>
        </authorList>
    </citation>
    <scope>NUCLEOTIDE SEQUENCE</scope>
    <source>
        <strain evidence="8">86-1</strain>
    </source>
</reference>
<keyword evidence="2" id="KW-1003">Cell membrane</keyword>
<evidence type="ECO:0000256" key="5">
    <source>
        <dbReference type="ARBA" id="ARBA00023136"/>
    </source>
</evidence>
<evidence type="ECO:0000256" key="3">
    <source>
        <dbReference type="ARBA" id="ARBA00022692"/>
    </source>
</evidence>
<proteinExistence type="predicted"/>
<feature type="domain" description="EamA" evidence="7">
    <location>
        <begin position="158"/>
        <end position="295"/>
    </location>
</feature>
<evidence type="ECO:0000256" key="6">
    <source>
        <dbReference type="SAM" id="Phobius"/>
    </source>
</evidence>
<protein>
    <recommendedName>
        <fullName evidence="7">EamA domain-containing protein</fullName>
    </recommendedName>
</protein>
<feature type="transmembrane region" description="Helical" evidence="6">
    <location>
        <begin position="70"/>
        <end position="92"/>
    </location>
</feature>
<keyword evidence="5 6" id="KW-0472">Membrane</keyword>
<dbReference type="AlphaFoldDB" id="A0A212J2A6"/>
<feature type="domain" description="EamA" evidence="7">
    <location>
        <begin position="9"/>
        <end position="142"/>
    </location>
</feature>
<feature type="transmembrane region" description="Helical" evidence="6">
    <location>
        <begin position="161"/>
        <end position="180"/>
    </location>
</feature>
<feature type="transmembrane region" description="Helical" evidence="6">
    <location>
        <begin position="192"/>
        <end position="214"/>
    </location>
</feature>
<evidence type="ECO:0000313" key="8">
    <source>
        <dbReference type="EMBL" id="SBV93537.1"/>
    </source>
</evidence>
<keyword evidence="4 6" id="KW-1133">Transmembrane helix</keyword>
<accession>A0A212J2A6</accession>
<evidence type="ECO:0000259" key="7">
    <source>
        <dbReference type="Pfam" id="PF00892"/>
    </source>
</evidence>
<comment type="subcellular location">
    <subcellularLocation>
        <location evidence="1">Cell membrane</location>
        <topology evidence="1">Multi-pass membrane protein</topology>
    </subcellularLocation>
</comment>
<gene>
    <name evidence="8" type="ORF">KL86DYS1_10893</name>
</gene>
<feature type="transmembrane region" description="Helical" evidence="6">
    <location>
        <begin position="277"/>
        <end position="295"/>
    </location>
</feature>
<dbReference type="RefSeq" id="WP_296938782.1">
    <property type="nucleotide sequence ID" value="NZ_LT599032.1"/>
</dbReference>
<dbReference type="InterPro" id="IPR050638">
    <property type="entry name" value="AA-Vitamin_Transporters"/>
</dbReference>
<dbReference type="PANTHER" id="PTHR32322">
    <property type="entry name" value="INNER MEMBRANE TRANSPORTER"/>
    <property type="match status" value="1"/>
</dbReference>
<sequence length="312" mass="34268">MTLSQKQQGHLIMLVVMTVFGLNIPINKYLYSTGLLTPMAMTMLRMGFAAIAFWAVSLFTKKEKVDRRDLLILCIGGISGMLINQSLFAYGLGQTSSVDASIITTSGPLFAMILAAVLLKEPITFKKAGGVVLGGLGAIFLVYTSNQVVTPGQGSALAGDIAVLSAQLFYAFYLVITRPLSTKYSPITMMKWMFFFAALINLPISYNAVLVAPLFHQPDIMPYLMLSFTLLGATFFTYMMIPLAQRRIRPTTISMYNNMQPLIASGVAIYMGMDRFTFEKLLAAILIFAGVYLVTASKSRADVERESKTEQS</sequence>
<evidence type="ECO:0000256" key="1">
    <source>
        <dbReference type="ARBA" id="ARBA00004651"/>
    </source>
</evidence>
<evidence type="ECO:0000256" key="2">
    <source>
        <dbReference type="ARBA" id="ARBA00022475"/>
    </source>
</evidence>
<dbReference type="EMBL" id="FLUM01000001">
    <property type="protein sequence ID" value="SBV93537.1"/>
    <property type="molecule type" value="Genomic_DNA"/>
</dbReference>
<dbReference type="PANTHER" id="PTHR32322:SF18">
    <property type="entry name" value="S-ADENOSYLMETHIONINE_S-ADENOSYLHOMOCYSTEINE TRANSPORTER"/>
    <property type="match status" value="1"/>
</dbReference>